<evidence type="ECO:0000313" key="3">
    <source>
        <dbReference type="Proteomes" id="UP000516117"/>
    </source>
</evidence>
<dbReference type="RefSeq" id="WP_187722655.1">
    <property type="nucleotide sequence ID" value="NZ_BAABBL010000008.1"/>
</dbReference>
<sequence>MDRLRAECPWDAQQTHRSLLKHLIEESAEVVDAVETGDDDDLREELGDLLLQVYFHARIAQDDGRFDLEDVARGIADKLVRRHPHVFDGAEVPDDMWRSWEERKRAEKGRTSSLEGIADSLSALARTQKVVSRARSHRVAVELPSEPVTAAEVGEGIAVLVARAEASGVDADAAVREALRALEARVRDAEA</sequence>
<dbReference type="PANTHER" id="PTHR30522">
    <property type="entry name" value="NUCLEOSIDE TRIPHOSPHATE PYROPHOSPHOHYDROLASE"/>
    <property type="match status" value="1"/>
</dbReference>
<dbReference type="GO" id="GO:0046061">
    <property type="term" value="P:dATP catabolic process"/>
    <property type="evidence" value="ECO:0007669"/>
    <property type="project" value="TreeGrafter"/>
</dbReference>
<reference evidence="2 3" key="1">
    <citation type="submission" date="2020-08" db="EMBL/GenBank/DDBJ databases">
        <title>Genome sequence of Tessaracoccus defluvii JCM 17540T.</title>
        <authorList>
            <person name="Hyun D.-W."/>
            <person name="Bae J.-W."/>
        </authorList>
    </citation>
    <scope>NUCLEOTIDE SEQUENCE [LARGE SCALE GENOMIC DNA]</scope>
    <source>
        <strain evidence="2 3">JCM 17540</strain>
    </source>
</reference>
<dbReference type="Pfam" id="PF03819">
    <property type="entry name" value="MazG"/>
    <property type="match status" value="1"/>
</dbReference>
<dbReference type="GO" id="GO:0006203">
    <property type="term" value="P:dGTP catabolic process"/>
    <property type="evidence" value="ECO:0007669"/>
    <property type="project" value="TreeGrafter"/>
</dbReference>
<organism evidence="2 3">
    <name type="scientific">Tessaracoccus defluvii</name>
    <dbReference type="NCBI Taxonomy" id="1285901"/>
    <lineage>
        <taxon>Bacteria</taxon>
        <taxon>Bacillati</taxon>
        <taxon>Actinomycetota</taxon>
        <taxon>Actinomycetes</taxon>
        <taxon>Propionibacteriales</taxon>
        <taxon>Propionibacteriaceae</taxon>
        <taxon>Tessaracoccus</taxon>
    </lineage>
</organism>
<accession>A0A7H0HAK3</accession>
<dbReference type="GO" id="GO:0047429">
    <property type="term" value="F:nucleoside triphosphate diphosphatase activity"/>
    <property type="evidence" value="ECO:0007669"/>
    <property type="project" value="TreeGrafter"/>
</dbReference>
<dbReference type="CDD" id="cd11528">
    <property type="entry name" value="NTP-PPase_MazG_Nterm"/>
    <property type="match status" value="1"/>
</dbReference>
<dbReference type="Proteomes" id="UP000516117">
    <property type="component" value="Chromosome"/>
</dbReference>
<dbReference type="KEGG" id="tdf:H9L22_10110"/>
<dbReference type="InterPro" id="IPR004518">
    <property type="entry name" value="MazG-like_dom"/>
</dbReference>
<gene>
    <name evidence="2" type="ORF">H9L22_10110</name>
</gene>
<evidence type="ECO:0000313" key="2">
    <source>
        <dbReference type="EMBL" id="QNP57569.1"/>
    </source>
</evidence>
<dbReference type="InterPro" id="IPR048015">
    <property type="entry name" value="NTP-PPase_MazG-like_N"/>
</dbReference>
<keyword evidence="3" id="KW-1185">Reference proteome</keyword>
<protein>
    <submittedName>
        <fullName evidence="2">MazG family protein</fullName>
    </submittedName>
</protein>
<dbReference type="SUPFAM" id="SSF101386">
    <property type="entry name" value="all-alpha NTP pyrophosphatases"/>
    <property type="match status" value="1"/>
</dbReference>
<dbReference type="EMBL" id="CP060789">
    <property type="protein sequence ID" value="QNP57569.1"/>
    <property type="molecule type" value="Genomic_DNA"/>
</dbReference>
<evidence type="ECO:0000259" key="1">
    <source>
        <dbReference type="Pfam" id="PF03819"/>
    </source>
</evidence>
<dbReference type="Gene3D" id="1.10.287.1080">
    <property type="entry name" value="MazG-like"/>
    <property type="match status" value="1"/>
</dbReference>
<dbReference type="GO" id="GO:0046052">
    <property type="term" value="P:UTP catabolic process"/>
    <property type="evidence" value="ECO:0007669"/>
    <property type="project" value="TreeGrafter"/>
</dbReference>
<dbReference type="GO" id="GO:0046081">
    <property type="term" value="P:dUTP catabolic process"/>
    <property type="evidence" value="ECO:0007669"/>
    <property type="project" value="TreeGrafter"/>
</dbReference>
<dbReference type="PANTHER" id="PTHR30522:SF0">
    <property type="entry name" value="NUCLEOSIDE TRIPHOSPHATE PYROPHOSPHOHYDROLASE"/>
    <property type="match status" value="1"/>
</dbReference>
<name>A0A7H0HAK3_9ACTN</name>
<dbReference type="FunFam" id="1.10.287.1080:FF:000001">
    <property type="entry name" value="Nucleoside triphosphate pyrophosphohydrolase"/>
    <property type="match status" value="1"/>
</dbReference>
<dbReference type="AlphaFoldDB" id="A0A7H0HAK3"/>
<dbReference type="GO" id="GO:0046076">
    <property type="term" value="P:dTTP catabolic process"/>
    <property type="evidence" value="ECO:0007669"/>
    <property type="project" value="TreeGrafter"/>
</dbReference>
<feature type="domain" description="NTP pyrophosphohydrolase MazG-like" evidence="1">
    <location>
        <begin position="14"/>
        <end position="87"/>
    </location>
</feature>
<dbReference type="GO" id="GO:0046047">
    <property type="term" value="P:TTP catabolic process"/>
    <property type="evidence" value="ECO:0007669"/>
    <property type="project" value="TreeGrafter"/>
</dbReference>
<dbReference type="InterPro" id="IPR011551">
    <property type="entry name" value="NTP_PyrPHydrolase_MazG"/>
</dbReference>
<dbReference type="GO" id="GO:0006950">
    <property type="term" value="P:response to stress"/>
    <property type="evidence" value="ECO:0007669"/>
    <property type="project" value="UniProtKB-ARBA"/>
</dbReference>
<proteinExistence type="predicted"/>